<keyword evidence="2" id="KW-1003">Cell membrane</keyword>
<proteinExistence type="predicted"/>
<keyword evidence="3 6" id="KW-0812">Transmembrane</keyword>
<evidence type="ECO:0000313" key="8">
    <source>
        <dbReference type="Proteomes" id="UP000689967"/>
    </source>
</evidence>
<comment type="caution">
    <text evidence="7">The sequence shown here is derived from an EMBL/GenBank/DDBJ whole genome shotgun (WGS) entry which is preliminary data.</text>
</comment>
<feature type="transmembrane region" description="Helical" evidence="6">
    <location>
        <begin position="7"/>
        <end position="25"/>
    </location>
</feature>
<name>A0ABS6HEH6_9PROT</name>
<feature type="transmembrane region" description="Helical" evidence="6">
    <location>
        <begin position="157"/>
        <end position="177"/>
    </location>
</feature>
<dbReference type="PANTHER" id="PTHR30482">
    <property type="entry name" value="HIGH-AFFINITY BRANCHED-CHAIN AMINO ACID TRANSPORT SYSTEM PERMEASE"/>
    <property type="match status" value="1"/>
</dbReference>
<feature type="transmembrane region" description="Helical" evidence="6">
    <location>
        <begin position="251"/>
        <end position="272"/>
    </location>
</feature>
<dbReference type="Proteomes" id="UP000689967">
    <property type="component" value="Unassembled WGS sequence"/>
</dbReference>
<feature type="transmembrane region" description="Helical" evidence="6">
    <location>
        <begin position="31"/>
        <end position="48"/>
    </location>
</feature>
<feature type="transmembrane region" description="Helical" evidence="6">
    <location>
        <begin position="85"/>
        <end position="104"/>
    </location>
</feature>
<comment type="subcellular location">
    <subcellularLocation>
        <location evidence="1">Cell membrane</location>
        <topology evidence="1">Multi-pass membrane protein</topology>
    </subcellularLocation>
</comment>
<keyword evidence="4 6" id="KW-1133">Transmembrane helix</keyword>
<reference evidence="7 8" key="1">
    <citation type="submission" date="2021-01" db="EMBL/GenBank/DDBJ databases">
        <title>Roseomonas sp. nov, a bacterium isolated from an oil production mixture in Yumen Oilfield.</title>
        <authorList>
            <person name="Wu D."/>
        </authorList>
    </citation>
    <scope>NUCLEOTIDE SEQUENCE [LARGE SCALE GENOMIC DNA]</scope>
    <source>
        <strain evidence="7 8">ROY-5-3</strain>
    </source>
</reference>
<feature type="transmembrane region" description="Helical" evidence="6">
    <location>
        <begin position="284"/>
        <end position="301"/>
    </location>
</feature>
<dbReference type="PANTHER" id="PTHR30482:SF10">
    <property type="entry name" value="HIGH-AFFINITY BRANCHED-CHAIN AMINO ACID TRANSPORT PROTEIN BRAE"/>
    <property type="match status" value="1"/>
</dbReference>
<feature type="transmembrane region" description="Helical" evidence="6">
    <location>
        <begin position="210"/>
        <end position="231"/>
    </location>
</feature>
<evidence type="ECO:0000256" key="6">
    <source>
        <dbReference type="SAM" id="Phobius"/>
    </source>
</evidence>
<evidence type="ECO:0000256" key="4">
    <source>
        <dbReference type="ARBA" id="ARBA00022989"/>
    </source>
</evidence>
<evidence type="ECO:0000256" key="2">
    <source>
        <dbReference type="ARBA" id="ARBA00022475"/>
    </source>
</evidence>
<protein>
    <submittedName>
        <fullName evidence="7">Branched-chain amino acid ABC transporter permease</fullName>
    </submittedName>
</protein>
<organism evidence="7 8">
    <name type="scientific">Falsiroseomonas oleicola</name>
    <dbReference type="NCBI Taxonomy" id="2801474"/>
    <lineage>
        <taxon>Bacteria</taxon>
        <taxon>Pseudomonadati</taxon>
        <taxon>Pseudomonadota</taxon>
        <taxon>Alphaproteobacteria</taxon>
        <taxon>Acetobacterales</taxon>
        <taxon>Roseomonadaceae</taxon>
        <taxon>Falsiroseomonas</taxon>
    </lineage>
</organism>
<evidence type="ECO:0000256" key="3">
    <source>
        <dbReference type="ARBA" id="ARBA00022692"/>
    </source>
</evidence>
<dbReference type="RefSeq" id="WP_216878757.1">
    <property type="nucleotide sequence ID" value="NZ_JAERQM010000009.1"/>
</dbReference>
<accession>A0ABS6HEH6</accession>
<evidence type="ECO:0000256" key="5">
    <source>
        <dbReference type="ARBA" id="ARBA00023136"/>
    </source>
</evidence>
<dbReference type="EMBL" id="JAERQM010000009">
    <property type="protein sequence ID" value="MBU8546741.1"/>
    <property type="molecule type" value="Genomic_DNA"/>
</dbReference>
<evidence type="ECO:0000313" key="7">
    <source>
        <dbReference type="EMBL" id="MBU8546741.1"/>
    </source>
</evidence>
<dbReference type="InterPro" id="IPR001851">
    <property type="entry name" value="ABC_transp_permease"/>
</dbReference>
<keyword evidence="8" id="KW-1185">Reference proteome</keyword>
<dbReference type="InterPro" id="IPR043428">
    <property type="entry name" value="LivM-like"/>
</dbReference>
<dbReference type="Pfam" id="PF02653">
    <property type="entry name" value="BPD_transp_2"/>
    <property type="match status" value="1"/>
</dbReference>
<gene>
    <name evidence="7" type="ORF">JJQ90_23685</name>
</gene>
<keyword evidence="5 6" id="KW-0472">Membrane</keyword>
<feature type="transmembrane region" description="Helical" evidence="6">
    <location>
        <begin position="60"/>
        <end position="79"/>
    </location>
</feature>
<sequence length="339" mass="36778">MTAKDVWPILLFGAVAALLPVFVTAGTLMNFAIFTLILCLAAQGWNILGGFGGQYSFGHAAFFGTGAYVTAVLQVRYGVNPYVTFLAGIALAALVGWLIGFLSFRSGLRGSYFALVTLAFAEVFRVLSNAVEFTGGAAGLLIPLDQRAANFQFESRGWFYLVVLALVVLALLMTRALERSRLGAQLVAVRENEEAARAVGVDALRVKLSAITLSAAMTGAAGGLYAQYFLYLDSTIAYGAWISVEALLAPIIGGAGTVFGPVIGAVILHTLAEATRMMVGRIPGIDLVIYGILLILVVRFPPRHFASFLWRQFRSYDPDLQIVFILRIRRRRSAQRERR</sequence>
<dbReference type="CDD" id="cd06581">
    <property type="entry name" value="TM_PBP1_LivM_like"/>
    <property type="match status" value="1"/>
</dbReference>
<evidence type="ECO:0000256" key="1">
    <source>
        <dbReference type="ARBA" id="ARBA00004651"/>
    </source>
</evidence>